<feature type="coiled-coil region" evidence="1">
    <location>
        <begin position="2"/>
        <end position="29"/>
    </location>
</feature>
<organism evidence="2 3">
    <name type="scientific">Pristionchus mayeri</name>
    <dbReference type="NCBI Taxonomy" id="1317129"/>
    <lineage>
        <taxon>Eukaryota</taxon>
        <taxon>Metazoa</taxon>
        <taxon>Ecdysozoa</taxon>
        <taxon>Nematoda</taxon>
        <taxon>Chromadorea</taxon>
        <taxon>Rhabditida</taxon>
        <taxon>Rhabditina</taxon>
        <taxon>Diplogasteromorpha</taxon>
        <taxon>Diplogasteroidea</taxon>
        <taxon>Neodiplogasteridae</taxon>
        <taxon>Pristionchus</taxon>
    </lineage>
</organism>
<reference evidence="3" key="1">
    <citation type="submission" date="2022-10" db="EMBL/GenBank/DDBJ databases">
        <title>Genome assembly of Pristionchus species.</title>
        <authorList>
            <person name="Yoshida K."/>
            <person name="Sommer R.J."/>
        </authorList>
    </citation>
    <scope>NUCLEOTIDE SEQUENCE [LARGE SCALE GENOMIC DNA]</scope>
    <source>
        <strain evidence="3">RS5460</strain>
    </source>
</reference>
<comment type="caution">
    <text evidence="2">The sequence shown here is derived from an EMBL/GenBank/DDBJ whole genome shotgun (WGS) entry which is preliminary data.</text>
</comment>
<accession>A0AAN5D477</accession>
<dbReference type="AlphaFoldDB" id="A0AAN5D477"/>
<feature type="non-terminal residue" evidence="2">
    <location>
        <position position="1"/>
    </location>
</feature>
<dbReference type="EMBL" id="BTRK01000005">
    <property type="protein sequence ID" value="GMR55387.1"/>
    <property type="molecule type" value="Genomic_DNA"/>
</dbReference>
<dbReference type="Proteomes" id="UP001328107">
    <property type="component" value="Unassembled WGS sequence"/>
</dbReference>
<evidence type="ECO:0000313" key="3">
    <source>
        <dbReference type="Proteomes" id="UP001328107"/>
    </source>
</evidence>
<name>A0AAN5D477_9BILA</name>
<gene>
    <name evidence="2" type="ORF">PMAYCL1PPCAC_25582</name>
</gene>
<evidence type="ECO:0000256" key="1">
    <source>
        <dbReference type="SAM" id="Coils"/>
    </source>
</evidence>
<feature type="non-terminal residue" evidence="2">
    <location>
        <position position="97"/>
    </location>
</feature>
<evidence type="ECO:0000313" key="2">
    <source>
        <dbReference type="EMBL" id="GMR55387.1"/>
    </source>
</evidence>
<keyword evidence="1" id="KW-0175">Coiled coil</keyword>
<sequence length="97" mass="11379">RENILSHELEKERRNVEEYRMRNDELTSRLEKFGMWLHQLQKNPAANEQQQQLVMQHIQQLQDHIGTMHQYQNWIAASAAALAPPPAQLAPSVERIV</sequence>
<proteinExistence type="predicted"/>
<protein>
    <submittedName>
        <fullName evidence="2">Uncharacterized protein</fullName>
    </submittedName>
</protein>
<keyword evidence="3" id="KW-1185">Reference proteome</keyword>